<name>A0A0K9P523_ZOSMR</name>
<evidence type="ECO:0000256" key="2">
    <source>
        <dbReference type="SAM" id="SignalP"/>
    </source>
</evidence>
<dbReference type="OMA" id="ARMTTHH"/>
<feature type="signal peptide" evidence="2">
    <location>
        <begin position="1"/>
        <end position="22"/>
    </location>
</feature>
<sequence length="116" mass="13035">MESKHLVLFFFFFATILLEISAQSSSSSDIKGTEADGVDGGRKLYHIRYPRGLKPYCDKRCWVRCTGNSNHKACLRTCGTCCSRCRCVPPGRYASRNSCGACYARMTTHHGWLKCP</sequence>
<proteinExistence type="inferred from homology"/>
<keyword evidence="2" id="KW-0732">Signal</keyword>
<evidence type="ECO:0000313" key="3">
    <source>
        <dbReference type="EMBL" id="KMZ63342.1"/>
    </source>
</evidence>
<gene>
    <name evidence="3" type="ORF">ZOSMA_415G00160</name>
</gene>
<dbReference type="AlphaFoldDB" id="A0A0K9P523"/>
<protein>
    <submittedName>
        <fullName evidence="3">Uncharacterized protein</fullName>
    </submittedName>
</protein>
<dbReference type="InterPro" id="IPR003854">
    <property type="entry name" value="GASA"/>
</dbReference>
<dbReference type="STRING" id="29655.A0A0K9P523"/>
<comment type="caution">
    <text evidence="3">The sequence shown here is derived from an EMBL/GenBank/DDBJ whole genome shotgun (WGS) entry which is preliminary data.</text>
</comment>
<reference evidence="4" key="1">
    <citation type="journal article" date="2016" name="Nature">
        <title>The genome of the seagrass Zostera marina reveals angiosperm adaptation to the sea.</title>
        <authorList>
            <person name="Olsen J.L."/>
            <person name="Rouze P."/>
            <person name="Verhelst B."/>
            <person name="Lin Y.-C."/>
            <person name="Bayer T."/>
            <person name="Collen J."/>
            <person name="Dattolo E."/>
            <person name="De Paoli E."/>
            <person name="Dittami S."/>
            <person name="Maumus F."/>
            <person name="Michel G."/>
            <person name="Kersting A."/>
            <person name="Lauritano C."/>
            <person name="Lohaus R."/>
            <person name="Toepel M."/>
            <person name="Tonon T."/>
            <person name="Vanneste K."/>
            <person name="Amirebrahimi M."/>
            <person name="Brakel J."/>
            <person name="Bostroem C."/>
            <person name="Chovatia M."/>
            <person name="Grimwood J."/>
            <person name="Jenkins J.W."/>
            <person name="Jueterbock A."/>
            <person name="Mraz A."/>
            <person name="Stam W.T."/>
            <person name="Tice H."/>
            <person name="Bornberg-Bauer E."/>
            <person name="Green P.J."/>
            <person name="Pearson G.A."/>
            <person name="Procaccini G."/>
            <person name="Duarte C.M."/>
            <person name="Schmutz J."/>
            <person name="Reusch T.B.H."/>
            <person name="Van de Peer Y."/>
        </authorList>
    </citation>
    <scope>NUCLEOTIDE SEQUENCE [LARGE SCALE GENOMIC DNA]</scope>
    <source>
        <strain evidence="4">cv. Finnish</strain>
    </source>
</reference>
<dbReference type="PANTHER" id="PTHR23201">
    <property type="entry name" value="EXTENSIN, PROLINE-RICH PROTEIN"/>
    <property type="match status" value="1"/>
</dbReference>
<keyword evidence="4" id="KW-1185">Reference proteome</keyword>
<dbReference type="Pfam" id="PF02704">
    <property type="entry name" value="GASA"/>
    <property type="match status" value="1"/>
</dbReference>
<organism evidence="3 4">
    <name type="scientific">Zostera marina</name>
    <name type="common">Eelgrass</name>
    <dbReference type="NCBI Taxonomy" id="29655"/>
    <lineage>
        <taxon>Eukaryota</taxon>
        <taxon>Viridiplantae</taxon>
        <taxon>Streptophyta</taxon>
        <taxon>Embryophyta</taxon>
        <taxon>Tracheophyta</taxon>
        <taxon>Spermatophyta</taxon>
        <taxon>Magnoliopsida</taxon>
        <taxon>Liliopsida</taxon>
        <taxon>Zosteraceae</taxon>
        <taxon>Zostera</taxon>
    </lineage>
</organism>
<accession>A0A0K9P523</accession>
<feature type="chain" id="PRO_5005527437" evidence="2">
    <location>
        <begin position="23"/>
        <end position="116"/>
    </location>
</feature>
<dbReference type="EMBL" id="LFYR01001248">
    <property type="protein sequence ID" value="KMZ63342.1"/>
    <property type="molecule type" value="Genomic_DNA"/>
</dbReference>
<comment type="similarity">
    <text evidence="1">Belongs to the GASA family.</text>
</comment>
<evidence type="ECO:0000256" key="1">
    <source>
        <dbReference type="ARBA" id="ARBA00010582"/>
    </source>
</evidence>
<dbReference type="PANTHER" id="PTHR23201:SF45">
    <property type="entry name" value="SNAKIN-2-LIKE"/>
    <property type="match status" value="1"/>
</dbReference>
<dbReference type="Proteomes" id="UP000036987">
    <property type="component" value="Unassembled WGS sequence"/>
</dbReference>
<evidence type="ECO:0000313" key="4">
    <source>
        <dbReference type="Proteomes" id="UP000036987"/>
    </source>
</evidence>